<dbReference type="PANTHER" id="PTHR10579">
    <property type="entry name" value="CALCIUM-ACTIVATED CHLORIDE CHANNEL REGULATOR"/>
    <property type="match status" value="1"/>
</dbReference>
<keyword evidence="3" id="KW-1185">Reference proteome</keyword>
<accession>A0A811R8Y1</accession>
<dbReference type="InterPro" id="IPR051266">
    <property type="entry name" value="CLCR"/>
</dbReference>
<comment type="caution">
    <text evidence="2">The sequence shown here is derived from an EMBL/GenBank/DDBJ whole genome shotgun (WGS) entry which is preliminary data.</text>
</comment>
<dbReference type="InterPro" id="IPR002035">
    <property type="entry name" value="VWF_A"/>
</dbReference>
<organism evidence="2 3">
    <name type="scientific">Miscanthus lutarioriparius</name>
    <dbReference type="NCBI Taxonomy" id="422564"/>
    <lineage>
        <taxon>Eukaryota</taxon>
        <taxon>Viridiplantae</taxon>
        <taxon>Streptophyta</taxon>
        <taxon>Embryophyta</taxon>
        <taxon>Tracheophyta</taxon>
        <taxon>Spermatophyta</taxon>
        <taxon>Magnoliopsida</taxon>
        <taxon>Liliopsida</taxon>
        <taxon>Poales</taxon>
        <taxon>Poaceae</taxon>
        <taxon>PACMAD clade</taxon>
        <taxon>Panicoideae</taxon>
        <taxon>Andropogonodae</taxon>
        <taxon>Andropogoneae</taxon>
        <taxon>Saccharinae</taxon>
        <taxon>Miscanthus</taxon>
    </lineage>
</organism>
<dbReference type="AlphaFoldDB" id="A0A811R8Y1"/>
<protein>
    <recommendedName>
        <fullName evidence="1">VWFA domain-containing protein</fullName>
    </recommendedName>
</protein>
<dbReference type="Gene3D" id="3.40.50.410">
    <property type="entry name" value="von Willebrand factor, type A domain"/>
    <property type="match status" value="1"/>
</dbReference>
<feature type="domain" description="VWFA" evidence="1">
    <location>
        <begin position="83"/>
        <end position="256"/>
    </location>
</feature>
<sequence length="256" mass="27599">METDQGEGEDESMTGTMTRSIYDDDEPVTWQPANTAGNRVLELSTHCKYPALPDDVARDGFTVMVHVRAPALSAAEARHALLDVVTVLDVSEIMSGAKLAQVKSIVRFLIDSLGPHDRLSVVAFSGDTRRVTRLTCMTEDGKATAKCAVEALKASGGSTNVRAGLDEAAKVLESSQHRNDIVGVIFISDGRGYTTSDSCVLLPEFLLRDNGWRSTPVHTFRLSSDVDAADMHNITEVTGGTFSFVEDHAVVQDTLA</sequence>
<dbReference type="SUPFAM" id="SSF53300">
    <property type="entry name" value="vWA-like"/>
    <property type="match status" value="1"/>
</dbReference>
<evidence type="ECO:0000259" key="1">
    <source>
        <dbReference type="PROSITE" id="PS50234"/>
    </source>
</evidence>
<dbReference type="EMBL" id="CAJGYO010000013">
    <property type="protein sequence ID" value="CAD6266481.1"/>
    <property type="molecule type" value="Genomic_DNA"/>
</dbReference>
<dbReference type="Pfam" id="PF13519">
    <property type="entry name" value="VWA_2"/>
    <property type="match status" value="1"/>
</dbReference>
<evidence type="ECO:0000313" key="2">
    <source>
        <dbReference type="EMBL" id="CAD6266481.1"/>
    </source>
</evidence>
<name>A0A811R8Y1_9POAL</name>
<proteinExistence type="predicted"/>
<dbReference type="Proteomes" id="UP000604825">
    <property type="component" value="Unassembled WGS sequence"/>
</dbReference>
<gene>
    <name evidence="2" type="ORF">NCGR_LOCUS49786</name>
</gene>
<dbReference type="SMART" id="SM00327">
    <property type="entry name" value="VWA"/>
    <property type="match status" value="1"/>
</dbReference>
<dbReference type="InterPro" id="IPR036465">
    <property type="entry name" value="vWFA_dom_sf"/>
</dbReference>
<dbReference type="PROSITE" id="PS50234">
    <property type="entry name" value="VWFA"/>
    <property type="match status" value="1"/>
</dbReference>
<dbReference type="PANTHER" id="PTHR10579:SF135">
    <property type="entry name" value="OS12G0203500 PROTEIN"/>
    <property type="match status" value="1"/>
</dbReference>
<reference evidence="2" key="1">
    <citation type="submission" date="2020-10" db="EMBL/GenBank/DDBJ databases">
        <authorList>
            <person name="Han B."/>
            <person name="Lu T."/>
            <person name="Zhao Q."/>
            <person name="Huang X."/>
            <person name="Zhao Y."/>
        </authorList>
    </citation>
    <scope>NUCLEOTIDE SEQUENCE</scope>
</reference>
<dbReference type="OrthoDB" id="687730at2759"/>
<evidence type="ECO:0000313" key="3">
    <source>
        <dbReference type="Proteomes" id="UP000604825"/>
    </source>
</evidence>